<dbReference type="EMBL" id="BNAO01000002">
    <property type="protein sequence ID" value="GHG63794.1"/>
    <property type="molecule type" value="Genomic_DNA"/>
</dbReference>
<feature type="DNA-binding region" description="H-T-H motif" evidence="4">
    <location>
        <begin position="35"/>
        <end position="54"/>
    </location>
</feature>
<dbReference type="PANTHER" id="PTHR30055">
    <property type="entry name" value="HTH-TYPE TRANSCRIPTIONAL REGULATOR RUTR"/>
    <property type="match status" value="1"/>
</dbReference>
<proteinExistence type="predicted"/>
<evidence type="ECO:0000256" key="2">
    <source>
        <dbReference type="ARBA" id="ARBA00023125"/>
    </source>
</evidence>
<evidence type="ECO:0000259" key="5">
    <source>
        <dbReference type="PROSITE" id="PS50977"/>
    </source>
</evidence>
<dbReference type="RefSeq" id="WP_189430835.1">
    <property type="nucleotide sequence ID" value="NZ_BNAO01000002.1"/>
</dbReference>
<dbReference type="Pfam" id="PF00440">
    <property type="entry name" value="TetR_N"/>
    <property type="match status" value="1"/>
</dbReference>
<dbReference type="Gene3D" id="1.10.10.60">
    <property type="entry name" value="Homeodomain-like"/>
    <property type="match status" value="1"/>
</dbReference>
<dbReference type="PANTHER" id="PTHR30055:SF234">
    <property type="entry name" value="HTH-TYPE TRANSCRIPTIONAL REGULATOR BETI"/>
    <property type="match status" value="1"/>
</dbReference>
<dbReference type="Gene3D" id="1.10.357.10">
    <property type="entry name" value="Tetracycline Repressor, domain 2"/>
    <property type="match status" value="1"/>
</dbReference>
<keyword evidence="1" id="KW-0805">Transcription regulation</keyword>
<gene>
    <name evidence="6" type="ORF">GCM10010919_09820</name>
</gene>
<evidence type="ECO:0000256" key="4">
    <source>
        <dbReference type="PROSITE-ProRule" id="PRU00335"/>
    </source>
</evidence>
<organism evidence="6 7">
    <name type="scientific">Alishewanella longhuensis</name>
    <dbReference type="NCBI Taxonomy" id="1091037"/>
    <lineage>
        <taxon>Bacteria</taxon>
        <taxon>Pseudomonadati</taxon>
        <taxon>Pseudomonadota</taxon>
        <taxon>Gammaproteobacteria</taxon>
        <taxon>Alteromonadales</taxon>
        <taxon>Alteromonadaceae</taxon>
        <taxon>Alishewanella</taxon>
    </lineage>
</organism>
<name>A0ABQ3KVB4_9ALTE</name>
<dbReference type="InterPro" id="IPR009057">
    <property type="entry name" value="Homeodomain-like_sf"/>
</dbReference>
<comment type="caution">
    <text evidence="6">The sequence shown here is derived from an EMBL/GenBank/DDBJ whole genome shotgun (WGS) entry which is preliminary data.</text>
</comment>
<sequence length="244" mass="27294">MTVTERKERQRAEREQLFLDKAAELIATDGILQLQMAPLAKACDYATGTLYQHFSSKEDLLVALVGRNSCHQLRFFQGISALPISSREKMLAICVAENINQQHNPSHAGLEQYVFTEVVWQNASAARRQTILANSKPLADLVSGIVQQAIDNKELPAHNCDAFALSVAPWALCVGSNTLEQTEGLLEAFGGNKDPLQRYRHLHMLLNGMQWQPLIDLNDRALLAEQIQRLETLLKPWFSSCNAD</sequence>
<protein>
    <recommendedName>
        <fullName evidence="5">HTH tetR-type domain-containing protein</fullName>
    </recommendedName>
</protein>
<dbReference type="PRINTS" id="PR00455">
    <property type="entry name" value="HTHTETR"/>
</dbReference>
<evidence type="ECO:0000313" key="6">
    <source>
        <dbReference type="EMBL" id="GHG63794.1"/>
    </source>
</evidence>
<accession>A0ABQ3KVB4</accession>
<dbReference type="SUPFAM" id="SSF46689">
    <property type="entry name" value="Homeodomain-like"/>
    <property type="match status" value="1"/>
</dbReference>
<evidence type="ECO:0000313" key="7">
    <source>
        <dbReference type="Proteomes" id="UP000659697"/>
    </source>
</evidence>
<evidence type="ECO:0000256" key="3">
    <source>
        <dbReference type="ARBA" id="ARBA00023163"/>
    </source>
</evidence>
<reference evidence="7" key="1">
    <citation type="journal article" date="2019" name="Int. J. Syst. Evol. Microbiol.">
        <title>The Global Catalogue of Microorganisms (GCM) 10K type strain sequencing project: providing services to taxonomists for standard genome sequencing and annotation.</title>
        <authorList>
            <consortium name="The Broad Institute Genomics Platform"/>
            <consortium name="The Broad Institute Genome Sequencing Center for Infectious Disease"/>
            <person name="Wu L."/>
            <person name="Ma J."/>
        </authorList>
    </citation>
    <scope>NUCLEOTIDE SEQUENCE [LARGE SCALE GENOMIC DNA]</scope>
    <source>
        <strain evidence="7">CGMCC 1.7003</strain>
    </source>
</reference>
<feature type="domain" description="HTH tetR-type" evidence="5">
    <location>
        <begin position="12"/>
        <end position="72"/>
    </location>
</feature>
<dbReference type="InterPro" id="IPR050109">
    <property type="entry name" value="HTH-type_TetR-like_transc_reg"/>
</dbReference>
<evidence type="ECO:0000256" key="1">
    <source>
        <dbReference type="ARBA" id="ARBA00023015"/>
    </source>
</evidence>
<keyword evidence="7" id="KW-1185">Reference proteome</keyword>
<dbReference type="InterPro" id="IPR001647">
    <property type="entry name" value="HTH_TetR"/>
</dbReference>
<dbReference type="Proteomes" id="UP000659697">
    <property type="component" value="Unassembled WGS sequence"/>
</dbReference>
<keyword evidence="2 4" id="KW-0238">DNA-binding</keyword>
<keyword evidence="3" id="KW-0804">Transcription</keyword>
<dbReference type="PROSITE" id="PS50977">
    <property type="entry name" value="HTH_TETR_2"/>
    <property type="match status" value="1"/>
</dbReference>